<dbReference type="EMBL" id="JAMRDG010000002">
    <property type="protein sequence ID" value="KAJ3684221.1"/>
    <property type="molecule type" value="Genomic_DNA"/>
</dbReference>
<sequence>MTDWAHSTLDRSTRRSSSLSATLPRDPLRFRAPPVLLTMQRRKMRCDWSSLPEEIISIISDKASTTNRMYVRLRSVCTAWRRALPPRPRQLPWLLIPQNPRESRNRVGRDNSRVLFYSPSQSKTHQFKLPFLRGKRIYGSSYGWLVLKHDYSVWLLNPITGTVIDFPPLNKVSNGSSSLPRSEHPRQHCTQKVMLTCCPSQPDCIVVACAAAMTPNWELVFCRIGDTQWTGLKPRVLRKRLLDFTVCKNSVYTVNNKKEVLVSNLETLATWTYPSHIKYCPARDRINLVADGESDEPLVINTPEYLGYGKKDKFHVFKYIDNKWCRVMDIGKWKLFLARDNCTILPFEEEKGNKLYYNRMLTSTNHSYHIGIGQVNLKTDNNVTLQTSPLEVNPDAIGSSRWFTPCLD</sequence>
<dbReference type="Pfam" id="PF03478">
    <property type="entry name" value="Beta-prop_KIB1-4"/>
    <property type="match status" value="1"/>
</dbReference>
<keyword evidence="3" id="KW-1185">Reference proteome</keyword>
<comment type="caution">
    <text evidence="2">The sequence shown here is derived from an EMBL/GenBank/DDBJ whole genome shotgun (WGS) entry which is preliminary data.</text>
</comment>
<name>A0AAD5W8M1_9POAL</name>
<accession>A0AAD5W8M1</accession>
<feature type="domain" description="KIB1-4 beta-propeller" evidence="1">
    <location>
        <begin position="116"/>
        <end position="358"/>
    </location>
</feature>
<dbReference type="Gene3D" id="1.20.1280.50">
    <property type="match status" value="1"/>
</dbReference>
<dbReference type="InterPro" id="IPR050942">
    <property type="entry name" value="F-box_BR-signaling"/>
</dbReference>
<gene>
    <name evidence="2" type="ORF">LUZ61_013385</name>
</gene>
<dbReference type="PANTHER" id="PTHR44259:SF114">
    <property type="entry name" value="OS06G0707300 PROTEIN"/>
    <property type="match status" value="1"/>
</dbReference>
<dbReference type="PANTHER" id="PTHR44259">
    <property type="entry name" value="OS07G0183000 PROTEIN-RELATED"/>
    <property type="match status" value="1"/>
</dbReference>
<dbReference type="InterPro" id="IPR005174">
    <property type="entry name" value="KIB1-4_b-propeller"/>
</dbReference>
<evidence type="ECO:0000259" key="1">
    <source>
        <dbReference type="Pfam" id="PF03478"/>
    </source>
</evidence>
<evidence type="ECO:0000313" key="2">
    <source>
        <dbReference type="EMBL" id="KAJ3684221.1"/>
    </source>
</evidence>
<dbReference type="AlphaFoldDB" id="A0AAD5W8M1"/>
<proteinExistence type="predicted"/>
<evidence type="ECO:0000313" key="3">
    <source>
        <dbReference type="Proteomes" id="UP001210211"/>
    </source>
</evidence>
<protein>
    <recommendedName>
        <fullName evidence="1">KIB1-4 beta-propeller domain-containing protein</fullName>
    </recommendedName>
</protein>
<dbReference type="Proteomes" id="UP001210211">
    <property type="component" value="Unassembled WGS sequence"/>
</dbReference>
<organism evidence="2 3">
    <name type="scientific">Rhynchospora tenuis</name>
    <dbReference type="NCBI Taxonomy" id="198213"/>
    <lineage>
        <taxon>Eukaryota</taxon>
        <taxon>Viridiplantae</taxon>
        <taxon>Streptophyta</taxon>
        <taxon>Embryophyta</taxon>
        <taxon>Tracheophyta</taxon>
        <taxon>Spermatophyta</taxon>
        <taxon>Magnoliopsida</taxon>
        <taxon>Liliopsida</taxon>
        <taxon>Poales</taxon>
        <taxon>Cyperaceae</taxon>
        <taxon>Cyperoideae</taxon>
        <taxon>Rhynchosporeae</taxon>
        <taxon>Rhynchospora</taxon>
    </lineage>
</organism>
<reference evidence="2 3" key="1">
    <citation type="journal article" date="2022" name="Cell">
        <title>Repeat-based holocentromeres influence genome architecture and karyotype evolution.</title>
        <authorList>
            <person name="Hofstatter P.G."/>
            <person name="Thangavel G."/>
            <person name="Lux T."/>
            <person name="Neumann P."/>
            <person name="Vondrak T."/>
            <person name="Novak P."/>
            <person name="Zhang M."/>
            <person name="Costa L."/>
            <person name="Castellani M."/>
            <person name="Scott A."/>
            <person name="Toegelov H."/>
            <person name="Fuchs J."/>
            <person name="Mata-Sucre Y."/>
            <person name="Dias Y."/>
            <person name="Vanzela A.L.L."/>
            <person name="Huettel B."/>
            <person name="Almeida C.C.S."/>
            <person name="Simkova H."/>
            <person name="Souza G."/>
            <person name="Pedrosa-Harand A."/>
            <person name="Macas J."/>
            <person name="Mayer K.F.X."/>
            <person name="Houben A."/>
            <person name="Marques A."/>
        </authorList>
    </citation>
    <scope>NUCLEOTIDE SEQUENCE [LARGE SCALE GENOMIC DNA]</scope>
    <source>
        <strain evidence="2">RhyTen1mFocal</strain>
    </source>
</reference>